<organism evidence="1">
    <name type="scientific">marine metagenome</name>
    <dbReference type="NCBI Taxonomy" id="408172"/>
    <lineage>
        <taxon>unclassified sequences</taxon>
        <taxon>metagenomes</taxon>
        <taxon>ecological metagenomes</taxon>
    </lineage>
</organism>
<name>A0A382JPV7_9ZZZZ</name>
<feature type="non-terminal residue" evidence="1">
    <location>
        <position position="35"/>
    </location>
</feature>
<dbReference type="AlphaFoldDB" id="A0A382JPV7"/>
<accession>A0A382JPV7</accession>
<protein>
    <submittedName>
        <fullName evidence="1">Uncharacterized protein</fullName>
    </submittedName>
</protein>
<gene>
    <name evidence="1" type="ORF">METZ01_LOCUS266712</name>
</gene>
<proteinExistence type="predicted"/>
<reference evidence="1" key="1">
    <citation type="submission" date="2018-05" db="EMBL/GenBank/DDBJ databases">
        <authorList>
            <person name="Lanie J.A."/>
            <person name="Ng W.-L."/>
            <person name="Kazmierczak K.M."/>
            <person name="Andrzejewski T.M."/>
            <person name="Davidsen T.M."/>
            <person name="Wayne K.J."/>
            <person name="Tettelin H."/>
            <person name="Glass J.I."/>
            <person name="Rusch D."/>
            <person name="Podicherti R."/>
            <person name="Tsui H.-C.T."/>
            <person name="Winkler M.E."/>
        </authorList>
    </citation>
    <scope>NUCLEOTIDE SEQUENCE</scope>
</reference>
<evidence type="ECO:0000313" key="1">
    <source>
        <dbReference type="EMBL" id="SVC13858.1"/>
    </source>
</evidence>
<dbReference type="EMBL" id="UINC01075555">
    <property type="protein sequence ID" value="SVC13858.1"/>
    <property type="molecule type" value="Genomic_DNA"/>
</dbReference>
<sequence>MAQIAAKVFTPSFSWLCFKACILGIAPLIRSSIRS</sequence>